<dbReference type="InterPro" id="IPR000008">
    <property type="entry name" value="C2_dom"/>
</dbReference>
<name>A0ABR2L7Z3_9EUKA</name>
<evidence type="ECO:0000313" key="3">
    <source>
        <dbReference type="EMBL" id="KAK8899337.1"/>
    </source>
</evidence>
<feature type="domain" description="C2" evidence="2">
    <location>
        <begin position="1"/>
        <end position="108"/>
    </location>
</feature>
<evidence type="ECO:0000313" key="4">
    <source>
        <dbReference type="Proteomes" id="UP001470230"/>
    </source>
</evidence>
<protein>
    <recommendedName>
        <fullName evidence="2">C2 domain-containing protein</fullName>
    </recommendedName>
</protein>
<dbReference type="Pfam" id="PF00168">
    <property type="entry name" value="C2"/>
    <property type="match status" value="1"/>
</dbReference>
<dbReference type="PROSITE" id="PS50004">
    <property type="entry name" value="C2"/>
    <property type="match status" value="1"/>
</dbReference>
<feature type="compositionally biased region" description="Low complexity" evidence="1">
    <location>
        <begin position="188"/>
        <end position="204"/>
    </location>
</feature>
<dbReference type="SUPFAM" id="SSF49562">
    <property type="entry name" value="C2 domain (Calcium/lipid-binding domain, CaLB)"/>
    <property type="match status" value="1"/>
</dbReference>
<feature type="compositionally biased region" description="Basic and acidic residues" evidence="1">
    <location>
        <begin position="356"/>
        <end position="387"/>
    </location>
</feature>
<feature type="compositionally biased region" description="Acidic residues" evidence="1">
    <location>
        <begin position="121"/>
        <end position="131"/>
    </location>
</feature>
<proteinExistence type="predicted"/>
<feature type="compositionally biased region" description="Polar residues" evidence="1">
    <location>
        <begin position="340"/>
        <end position="353"/>
    </location>
</feature>
<reference evidence="3 4" key="1">
    <citation type="submission" date="2024-04" db="EMBL/GenBank/DDBJ databases">
        <title>Tritrichomonas musculus Genome.</title>
        <authorList>
            <person name="Alves-Ferreira E."/>
            <person name="Grigg M."/>
            <person name="Lorenzi H."/>
            <person name="Galac M."/>
        </authorList>
    </citation>
    <scope>NUCLEOTIDE SEQUENCE [LARGE SCALE GENOMIC DNA]</scope>
    <source>
        <strain evidence="3 4">EAF2021</strain>
    </source>
</reference>
<dbReference type="Gene3D" id="2.60.40.150">
    <property type="entry name" value="C2 domain"/>
    <property type="match status" value="1"/>
</dbReference>
<gene>
    <name evidence="3" type="ORF">M9Y10_001651</name>
</gene>
<dbReference type="Proteomes" id="UP001470230">
    <property type="component" value="Unassembled WGS sequence"/>
</dbReference>
<keyword evidence="4" id="KW-1185">Reference proteome</keyword>
<feature type="region of interest" description="Disordered" evidence="1">
    <location>
        <begin position="121"/>
        <end position="149"/>
    </location>
</feature>
<organism evidence="3 4">
    <name type="scientific">Tritrichomonas musculus</name>
    <dbReference type="NCBI Taxonomy" id="1915356"/>
    <lineage>
        <taxon>Eukaryota</taxon>
        <taxon>Metamonada</taxon>
        <taxon>Parabasalia</taxon>
        <taxon>Tritrichomonadida</taxon>
        <taxon>Tritrichomonadidae</taxon>
        <taxon>Tritrichomonas</taxon>
    </lineage>
</organism>
<dbReference type="EMBL" id="JAPFFF010000001">
    <property type="protein sequence ID" value="KAK8899337.1"/>
    <property type="molecule type" value="Genomic_DNA"/>
</dbReference>
<sequence>MSKDYIRITILRATGLDIDGSSKPDLSCFIYCTAWGSNPQQTNVFKNSLKANFTSTFQIPIIDFKKDIITFKLKDVLKDQVLSSISIPVWRLPPGNGYKSLDLNPESFVKNGGKLEFEFEEKDDEYSDSTEEPIPPPLPLSEDSDPSYDNLIKMKEHDQKPSLISIPNHVDHCSNYGYYSDSYYSSNNNTTKKSSQPLPSSSKTEPIINGNTKKSSENQKQDDDEYSYYSVADSPKKQTNNSNAKDHYSDYEYYSTESIKQSPKSINVDSKLSVQSDLNSKLADSDLFCEYNYSSTESSIEIINTSENDLSIQNNAKDENSSSSPKKSDNSNSKDKINNVNATNSEELSNKNVLVNKKESNKSNKDLNLKERENLNENESPNREPKKLKSAVAIKRKKAASMTTATIKKGDAAKSPNQTKLIVKFEV</sequence>
<evidence type="ECO:0000256" key="1">
    <source>
        <dbReference type="SAM" id="MobiDB-lite"/>
    </source>
</evidence>
<accession>A0ABR2L7Z3</accession>
<dbReference type="CDD" id="cd00030">
    <property type="entry name" value="C2"/>
    <property type="match status" value="1"/>
</dbReference>
<feature type="region of interest" description="Disordered" evidence="1">
    <location>
        <begin position="188"/>
        <end position="224"/>
    </location>
</feature>
<feature type="compositionally biased region" description="Basic and acidic residues" evidence="1">
    <location>
        <begin position="316"/>
        <end position="337"/>
    </location>
</feature>
<feature type="region of interest" description="Disordered" evidence="1">
    <location>
        <begin position="311"/>
        <end position="395"/>
    </location>
</feature>
<dbReference type="InterPro" id="IPR035892">
    <property type="entry name" value="C2_domain_sf"/>
</dbReference>
<comment type="caution">
    <text evidence="3">The sequence shown here is derived from an EMBL/GenBank/DDBJ whole genome shotgun (WGS) entry which is preliminary data.</text>
</comment>
<evidence type="ECO:0000259" key="2">
    <source>
        <dbReference type="PROSITE" id="PS50004"/>
    </source>
</evidence>
<dbReference type="SMART" id="SM00239">
    <property type="entry name" value="C2"/>
    <property type="match status" value="1"/>
</dbReference>